<evidence type="ECO:0000256" key="10">
    <source>
        <dbReference type="RuleBase" id="RU000488"/>
    </source>
</evidence>
<dbReference type="GO" id="GO:0031966">
    <property type="term" value="C:mitochondrial membrane"/>
    <property type="evidence" value="ECO:0007669"/>
    <property type="project" value="UniProtKB-SubCell"/>
</dbReference>
<evidence type="ECO:0000256" key="7">
    <source>
        <dbReference type="ARBA" id="ARBA00023128"/>
    </source>
</evidence>
<comment type="caution">
    <text evidence="11">The sequence shown here is derived from an EMBL/GenBank/DDBJ whole genome shotgun (WGS) entry which is preliminary data.</text>
</comment>
<keyword evidence="6" id="KW-1133">Transmembrane helix</keyword>
<evidence type="ECO:0000256" key="5">
    <source>
        <dbReference type="ARBA" id="ARBA00022737"/>
    </source>
</evidence>
<name>A0AAE0LKS9_9CHLO</name>
<dbReference type="AlphaFoldDB" id="A0AAE0LKS9"/>
<dbReference type="EMBL" id="LGRX02000505">
    <property type="protein sequence ID" value="KAK3288379.1"/>
    <property type="molecule type" value="Genomic_DNA"/>
</dbReference>
<evidence type="ECO:0000313" key="11">
    <source>
        <dbReference type="EMBL" id="KAK3288379.1"/>
    </source>
</evidence>
<keyword evidence="3 10" id="KW-0813">Transport</keyword>
<evidence type="ECO:0000256" key="9">
    <source>
        <dbReference type="PROSITE-ProRule" id="PRU00282"/>
    </source>
</evidence>
<comment type="subcellular location">
    <subcellularLocation>
        <location evidence="1">Mitochondrion membrane</location>
        <topology evidence="1">Multi-pass membrane protein</topology>
    </subcellularLocation>
</comment>
<protein>
    <recommendedName>
        <fullName evidence="13">Mitochondrial carrier</fullName>
    </recommendedName>
</protein>
<dbReference type="InterPro" id="IPR050567">
    <property type="entry name" value="Mitochondrial_Carrier"/>
</dbReference>
<evidence type="ECO:0000313" key="12">
    <source>
        <dbReference type="Proteomes" id="UP001190700"/>
    </source>
</evidence>
<evidence type="ECO:0000256" key="6">
    <source>
        <dbReference type="ARBA" id="ARBA00022989"/>
    </source>
</evidence>
<feature type="repeat" description="Solcar" evidence="9">
    <location>
        <begin position="34"/>
        <end position="121"/>
    </location>
</feature>
<dbReference type="InterPro" id="IPR018108">
    <property type="entry name" value="MCP_transmembrane"/>
</dbReference>
<dbReference type="Pfam" id="PF00153">
    <property type="entry name" value="Mito_carr"/>
    <property type="match status" value="2"/>
</dbReference>
<dbReference type="GO" id="GO:0022857">
    <property type="term" value="F:transmembrane transporter activity"/>
    <property type="evidence" value="ECO:0007669"/>
    <property type="project" value="TreeGrafter"/>
</dbReference>
<sequence length="237" mass="26141">MTALTILNTMNFASYSYFRRIMDVPDEAFQQQIGFDVRIPIAGALGGPLLSIISTPFELLKTQMQLDNVSAKRYRGSLHAAQSILKEHGVRSFYTGHLVNSTREMTFLACYFGVYEHSKASFARTLPSSLAIPVAGGISGACAWFLSYPLDCIKANIQGQRLEILRLKAPQASQVAANILNTKGLGGLYAGIAPSIMRAFIVSSSRWRCWPLFVLEEKAKAFLVLGHLKAWMKIDSS</sequence>
<evidence type="ECO:0000256" key="4">
    <source>
        <dbReference type="ARBA" id="ARBA00022692"/>
    </source>
</evidence>
<comment type="similarity">
    <text evidence="2 10">Belongs to the mitochondrial carrier (TC 2.A.29) family.</text>
</comment>
<evidence type="ECO:0000256" key="3">
    <source>
        <dbReference type="ARBA" id="ARBA00022448"/>
    </source>
</evidence>
<accession>A0AAE0LKS9</accession>
<evidence type="ECO:0000256" key="2">
    <source>
        <dbReference type="ARBA" id="ARBA00006375"/>
    </source>
</evidence>
<evidence type="ECO:0000256" key="1">
    <source>
        <dbReference type="ARBA" id="ARBA00004225"/>
    </source>
</evidence>
<keyword evidence="7" id="KW-0496">Mitochondrion</keyword>
<dbReference type="PANTHER" id="PTHR45624:SF10">
    <property type="entry name" value="SLC (SOLUTE CARRIER) HOMOLOG"/>
    <property type="match status" value="1"/>
</dbReference>
<reference evidence="11 12" key="1">
    <citation type="journal article" date="2015" name="Genome Biol. Evol.">
        <title>Comparative Genomics of a Bacterivorous Green Alga Reveals Evolutionary Causalities and Consequences of Phago-Mixotrophic Mode of Nutrition.</title>
        <authorList>
            <person name="Burns J.A."/>
            <person name="Paasch A."/>
            <person name="Narechania A."/>
            <person name="Kim E."/>
        </authorList>
    </citation>
    <scope>NUCLEOTIDE SEQUENCE [LARGE SCALE GENOMIC DNA]</scope>
    <source>
        <strain evidence="11 12">PLY_AMNH</strain>
    </source>
</reference>
<dbReference type="Gene3D" id="1.50.40.10">
    <property type="entry name" value="Mitochondrial carrier domain"/>
    <property type="match status" value="1"/>
</dbReference>
<dbReference type="SUPFAM" id="SSF103506">
    <property type="entry name" value="Mitochondrial carrier"/>
    <property type="match status" value="1"/>
</dbReference>
<dbReference type="PANTHER" id="PTHR45624">
    <property type="entry name" value="MITOCHONDRIAL BASIC AMINO ACIDS TRANSPORTER-RELATED"/>
    <property type="match status" value="1"/>
</dbReference>
<dbReference type="Proteomes" id="UP001190700">
    <property type="component" value="Unassembled WGS sequence"/>
</dbReference>
<gene>
    <name evidence="11" type="ORF">CYMTET_4133</name>
</gene>
<evidence type="ECO:0008006" key="13">
    <source>
        <dbReference type="Google" id="ProtNLM"/>
    </source>
</evidence>
<keyword evidence="8 9" id="KW-0472">Membrane</keyword>
<dbReference type="PROSITE" id="PS50920">
    <property type="entry name" value="SOLCAR"/>
    <property type="match status" value="2"/>
</dbReference>
<dbReference type="InterPro" id="IPR023395">
    <property type="entry name" value="MCP_dom_sf"/>
</dbReference>
<keyword evidence="4 9" id="KW-0812">Transmembrane</keyword>
<proteinExistence type="inferred from homology"/>
<organism evidence="11 12">
    <name type="scientific">Cymbomonas tetramitiformis</name>
    <dbReference type="NCBI Taxonomy" id="36881"/>
    <lineage>
        <taxon>Eukaryota</taxon>
        <taxon>Viridiplantae</taxon>
        <taxon>Chlorophyta</taxon>
        <taxon>Pyramimonadophyceae</taxon>
        <taxon>Pyramimonadales</taxon>
        <taxon>Pyramimonadaceae</taxon>
        <taxon>Cymbomonas</taxon>
    </lineage>
</organism>
<keyword evidence="12" id="KW-1185">Reference proteome</keyword>
<keyword evidence="5" id="KW-0677">Repeat</keyword>
<feature type="repeat" description="Solcar" evidence="9">
    <location>
        <begin position="127"/>
        <end position="216"/>
    </location>
</feature>
<evidence type="ECO:0000256" key="8">
    <source>
        <dbReference type="ARBA" id="ARBA00023136"/>
    </source>
</evidence>